<name>A0A383VZ94_TETOB</name>
<dbReference type="Gene3D" id="3.30.710.10">
    <property type="entry name" value="Potassium Channel Kv1.1, Chain A"/>
    <property type="match status" value="1"/>
</dbReference>
<dbReference type="Proteomes" id="UP000256970">
    <property type="component" value="Unassembled WGS sequence"/>
</dbReference>
<dbReference type="AlphaFoldDB" id="A0A383VZ94"/>
<organism evidence="1 2">
    <name type="scientific">Tetradesmus obliquus</name>
    <name type="common">Green alga</name>
    <name type="synonym">Acutodesmus obliquus</name>
    <dbReference type="NCBI Taxonomy" id="3088"/>
    <lineage>
        <taxon>Eukaryota</taxon>
        <taxon>Viridiplantae</taxon>
        <taxon>Chlorophyta</taxon>
        <taxon>core chlorophytes</taxon>
        <taxon>Chlorophyceae</taxon>
        <taxon>CS clade</taxon>
        <taxon>Sphaeropleales</taxon>
        <taxon>Scenedesmaceae</taxon>
        <taxon>Tetradesmus</taxon>
    </lineage>
</organism>
<keyword evidence="2" id="KW-1185">Reference proteome</keyword>
<proteinExistence type="predicted"/>
<evidence type="ECO:0000313" key="2">
    <source>
        <dbReference type="Proteomes" id="UP000256970"/>
    </source>
</evidence>
<sequence>MHPRRETRSLDIRRQSFDRLDRRRSAELCRSTRRYDEFWGAAEKSDTRIKCKDGTIHHVHSQMCILWSPVLRDMMSLYPTPALLESTHGLAYLLHVEEEGATWAAVLDHIYPVPLQQQAATDWALLERCLLLADKYDMACLMQRLAGRLAEPCTAYSMDPAAPNFALSWLSLAERLQLPGVAGRILADLRGGLQQLGSQPGATAALLAYAQEHLSKEQLLQLLQISMQAANSHQQQQQVCMQPPQQTLSAAFNCWLGQGQSSGSASQGMVQQQQQQTMQQQQQQLMWQAPVPLFNQGQQQPAASTSCCGTSSDPTVGESVGCSDEGSSDNGCGAADSKQQQRELYTEQQRLQLCMSSDLFAPAALQQQQQQQGCVSRAASPAISSAAPAGSAQGRAVCSALPVPRYPVAQAAAPNTATQRPFLMQQAQQAGFGSQGEGFGFGVNGGSASIADWMRSQPEGMCWS</sequence>
<dbReference type="EMBL" id="FNXT01001009">
    <property type="protein sequence ID" value="SZX70767.1"/>
    <property type="molecule type" value="Genomic_DNA"/>
</dbReference>
<protein>
    <recommendedName>
        <fullName evidence="3">BTB domain-containing protein</fullName>
    </recommendedName>
</protein>
<gene>
    <name evidence="1" type="ORF">BQ4739_LOCUS10944</name>
</gene>
<evidence type="ECO:0000313" key="1">
    <source>
        <dbReference type="EMBL" id="SZX70767.1"/>
    </source>
</evidence>
<evidence type="ECO:0008006" key="3">
    <source>
        <dbReference type="Google" id="ProtNLM"/>
    </source>
</evidence>
<reference evidence="1 2" key="1">
    <citation type="submission" date="2016-10" db="EMBL/GenBank/DDBJ databases">
        <authorList>
            <person name="Cai Z."/>
        </authorList>
    </citation>
    <scope>NUCLEOTIDE SEQUENCE [LARGE SCALE GENOMIC DNA]</scope>
</reference>
<accession>A0A383VZ94</accession>
<dbReference type="InterPro" id="IPR011333">
    <property type="entry name" value="SKP1/BTB/POZ_sf"/>
</dbReference>